<organism evidence="1 2">
    <name type="scientific">Halorubrum laminariae</name>
    <dbReference type="NCBI Taxonomy" id="1433523"/>
    <lineage>
        <taxon>Archaea</taxon>
        <taxon>Methanobacteriati</taxon>
        <taxon>Methanobacteriota</taxon>
        <taxon>Stenosarchaea group</taxon>
        <taxon>Halobacteria</taxon>
        <taxon>Halobacteriales</taxon>
        <taxon>Haloferacaceae</taxon>
        <taxon>Halorubrum</taxon>
    </lineage>
</organism>
<name>A0ABD6BZR6_9EURY</name>
<protein>
    <submittedName>
        <fullName evidence="1">Uncharacterized protein</fullName>
    </submittedName>
</protein>
<comment type="caution">
    <text evidence="1">The sequence shown here is derived from an EMBL/GenBank/DDBJ whole genome shotgun (WGS) entry which is preliminary data.</text>
</comment>
<evidence type="ECO:0000313" key="2">
    <source>
        <dbReference type="Proteomes" id="UP001597185"/>
    </source>
</evidence>
<gene>
    <name evidence="1" type="ORF">ACFR9T_06005</name>
</gene>
<accession>A0ABD6BZR6</accession>
<proteinExistence type="predicted"/>
<dbReference type="AlphaFoldDB" id="A0ABD6BZR6"/>
<sequence length="88" mass="9200">MTTDKVTYTIESGSIAMREHVANLITEIGNNTPVSVDTSTGDTGVTATVIGDGYELPLIEDSIRTSLPASLQITDTDVTIGADRSADV</sequence>
<dbReference type="RefSeq" id="WP_048075977.1">
    <property type="nucleotide sequence ID" value="NZ_JANHDL010000004.1"/>
</dbReference>
<dbReference type="Proteomes" id="UP001597185">
    <property type="component" value="Unassembled WGS sequence"/>
</dbReference>
<reference evidence="1 2" key="1">
    <citation type="journal article" date="2019" name="Int. J. Syst. Evol. Microbiol.">
        <title>The Global Catalogue of Microorganisms (GCM) 10K type strain sequencing project: providing services to taxonomists for standard genome sequencing and annotation.</title>
        <authorList>
            <consortium name="The Broad Institute Genomics Platform"/>
            <consortium name="The Broad Institute Genome Sequencing Center for Infectious Disease"/>
            <person name="Wu L."/>
            <person name="Ma J."/>
        </authorList>
    </citation>
    <scope>NUCLEOTIDE SEQUENCE [LARGE SCALE GENOMIC DNA]</scope>
    <source>
        <strain evidence="1 2">CGMCC 1.12689</strain>
    </source>
</reference>
<dbReference type="EMBL" id="JBHUDB010000002">
    <property type="protein sequence ID" value="MFD1570139.1"/>
    <property type="molecule type" value="Genomic_DNA"/>
</dbReference>
<keyword evidence="2" id="KW-1185">Reference proteome</keyword>
<evidence type="ECO:0000313" key="1">
    <source>
        <dbReference type="EMBL" id="MFD1570139.1"/>
    </source>
</evidence>